<dbReference type="AlphaFoldDB" id="A0A0U2UNS7"/>
<feature type="transmembrane region" description="Helical" evidence="2">
    <location>
        <begin position="20"/>
        <end position="39"/>
    </location>
</feature>
<keyword evidence="2" id="KW-0812">Transmembrane</keyword>
<name>A0A0U2UNS7_ACAPC</name>
<keyword evidence="2" id="KW-1133">Transmembrane helix</keyword>
<reference evidence="3" key="1">
    <citation type="journal article" date="2015" name="Sci. Rep.">
        <title>Spliced leader RNA trans-splicing discovered in copepods.</title>
        <authorList>
            <person name="Yang F."/>
            <person name="Xu D."/>
            <person name="Zhuang Y."/>
            <person name="Yi X."/>
            <person name="Huang Y."/>
            <person name="Chen H."/>
            <person name="Lin S."/>
            <person name="Campbell D.A."/>
            <person name="Sturm N.R."/>
            <person name="Liu G."/>
            <person name="Zhang H."/>
        </authorList>
    </citation>
    <scope>NUCLEOTIDE SEQUENCE</scope>
</reference>
<protein>
    <submittedName>
        <fullName evidence="3">Uncharacterized protein</fullName>
    </submittedName>
</protein>
<evidence type="ECO:0000256" key="1">
    <source>
        <dbReference type="SAM" id="MobiDB-lite"/>
    </source>
</evidence>
<feature type="region of interest" description="Disordered" evidence="1">
    <location>
        <begin position="68"/>
        <end position="92"/>
    </location>
</feature>
<dbReference type="SMR" id="A0A0U2UNS7"/>
<proteinExistence type="evidence at transcript level"/>
<keyword evidence="2" id="KW-0472">Membrane</keyword>
<dbReference type="EMBL" id="KT754724">
    <property type="protein sequence ID" value="ALS04558.1"/>
    <property type="molecule type" value="mRNA"/>
</dbReference>
<organism evidence="3">
    <name type="scientific">Acartia pacifica</name>
    <name type="common">Copepod</name>
    <dbReference type="NCBI Taxonomy" id="335913"/>
    <lineage>
        <taxon>Eukaryota</taxon>
        <taxon>Metazoa</taxon>
        <taxon>Ecdysozoa</taxon>
        <taxon>Arthropoda</taxon>
        <taxon>Crustacea</taxon>
        <taxon>Multicrustacea</taxon>
        <taxon>Hexanauplia</taxon>
        <taxon>Copepoda</taxon>
        <taxon>Calanoida</taxon>
        <taxon>Acartiidae</taxon>
        <taxon>Acartia</taxon>
    </lineage>
</organism>
<sequence>MGRVFSWEYFSFLNIDEAAAYKEILILPVLVVLLFFIWMKLVNNSKTDTSAKEGLDIRQAYEDALANEVGSGTELDSPDEAEEKDDTEKKDD</sequence>
<feature type="compositionally biased region" description="Acidic residues" evidence="1">
    <location>
        <begin position="76"/>
        <end position="85"/>
    </location>
</feature>
<evidence type="ECO:0000256" key="2">
    <source>
        <dbReference type="SAM" id="Phobius"/>
    </source>
</evidence>
<evidence type="ECO:0000313" key="3">
    <source>
        <dbReference type="EMBL" id="ALS04558.1"/>
    </source>
</evidence>
<accession>A0A0U2UNS7</accession>